<dbReference type="GO" id="GO:0007608">
    <property type="term" value="P:sensory perception of smell"/>
    <property type="evidence" value="ECO:0007669"/>
    <property type="project" value="UniProtKB-ARBA"/>
</dbReference>
<dbReference type="EnsemblMetazoa" id="XM_032599198">
    <property type="protein sequence ID" value="XP_032455089"/>
    <property type="gene ID" value="LOC100678243"/>
</dbReference>
<dbReference type="KEGG" id="nvi:100678243"/>
<dbReference type="GeneID" id="100678243"/>
<dbReference type="InterPro" id="IPR036728">
    <property type="entry name" value="PBP_GOBP_sf"/>
</dbReference>
<dbReference type="FunCoup" id="G8B1U5">
    <property type="interactions" value="24"/>
</dbReference>
<protein>
    <submittedName>
        <fullName evidence="5">Putative odorant binding protein 90</fullName>
    </submittedName>
</protein>
<dbReference type="PANTHER" id="PTHR21364:SF2">
    <property type="entry name" value="GENERAL ODORANT-BINDING PROTEIN 19A"/>
    <property type="match status" value="1"/>
</dbReference>
<comment type="similarity">
    <text evidence="2">Belongs to the PBP/GOBP family.</text>
</comment>
<feature type="chain" id="PRO_5014574432" evidence="4">
    <location>
        <begin position="25"/>
        <end position="146"/>
    </location>
</feature>
<keyword evidence="3" id="KW-0964">Secreted</keyword>
<dbReference type="SMR" id="G8B1U5"/>
<evidence type="ECO:0000313" key="6">
    <source>
        <dbReference type="EnsemblMetazoa" id="XP_016842824"/>
    </source>
</evidence>
<dbReference type="OMA" id="DPCELAW"/>
<name>G8B1U5_NASVI</name>
<dbReference type="Pfam" id="PF01395">
    <property type="entry name" value="PBP_GOBP"/>
    <property type="match status" value="1"/>
</dbReference>
<feature type="signal peptide" evidence="4">
    <location>
        <begin position="1"/>
        <end position="24"/>
    </location>
</feature>
<proteinExistence type="inferred from homology"/>
<organism evidence="5">
    <name type="scientific">Nasonia vitripennis</name>
    <name type="common">Parasitic wasp</name>
    <dbReference type="NCBI Taxonomy" id="7425"/>
    <lineage>
        <taxon>Eukaryota</taxon>
        <taxon>Metazoa</taxon>
        <taxon>Ecdysozoa</taxon>
        <taxon>Arthropoda</taxon>
        <taxon>Hexapoda</taxon>
        <taxon>Insecta</taxon>
        <taxon>Pterygota</taxon>
        <taxon>Neoptera</taxon>
        <taxon>Endopterygota</taxon>
        <taxon>Hymenoptera</taxon>
        <taxon>Apocrita</taxon>
        <taxon>Proctotrupomorpha</taxon>
        <taxon>Chalcidoidea</taxon>
        <taxon>Pteromalidae</taxon>
        <taxon>Pteromalinae</taxon>
        <taxon>Nasonia</taxon>
    </lineage>
</organism>
<dbReference type="CDD" id="cd23992">
    <property type="entry name" value="PBP_GOBP"/>
    <property type="match status" value="1"/>
</dbReference>
<reference evidence="5" key="2">
    <citation type="submission" date="2011-11" db="EMBL/GenBank/DDBJ databases">
        <title>Unique features of odorant binding proteins revealed by genome annotation and comparative analyses of the parasitoid wasp Nasonia vitripennis.</title>
        <authorList>
            <person name="Zhou J.J."/>
            <person name="Vieira F.G."/>
            <person name="Foret S."/>
            <person name="He X.L."/>
            <person name="Rozas J."/>
            <person name="Field L.M."/>
        </authorList>
    </citation>
    <scope>NUCLEOTIDE SEQUENCE</scope>
    <source>
        <strain evidence="5">AsmCX</strain>
    </source>
</reference>
<dbReference type="FunFam" id="1.10.238.20:FF:000001">
    <property type="entry name" value="General odorant-binding protein lush"/>
    <property type="match status" value="1"/>
</dbReference>
<dbReference type="EMBL" id="HE578275">
    <property type="protein sequence ID" value="CCD17859.1"/>
    <property type="molecule type" value="Genomic_DNA"/>
</dbReference>
<sequence>MKNLALLLLTLCVVSCLLINGARAGVSREQMEKMANGFRNTCVGKTGADMSLVEGIRVGNFVEDPTSMCYTKCIMGLMKTFTKQGNIDVEMLVKQINVMASPDIAGSMVTNARKCHAETSASDPCELAWLFTKCIYAADPAVYFFP</sequence>
<dbReference type="GO" id="GO:0005549">
    <property type="term" value="F:odorant binding"/>
    <property type="evidence" value="ECO:0007669"/>
    <property type="project" value="InterPro"/>
</dbReference>
<dbReference type="HOGENOM" id="CLU_107288_0_0_1"/>
<dbReference type="InterPro" id="IPR006170">
    <property type="entry name" value="PBP/GOBP"/>
</dbReference>
<dbReference type="eggNOG" id="ENOG502SA47">
    <property type="taxonomic scope" value="Eukaryota"/>
</dbReference>
<evidence type="ECO:0000256" key="2">
    <source>
        <dbReference type="ARBA" id="ARBA00008098"/>
    </source>
</evidence>
<dbReference type="Proteomes" id="UP000002358">
    <property type="component" value="Chromosome 4"/>
</dbReference>
<dbReference type="SUPFAM" id="SSF47565">
    <property type="entry name" value="Insect pheromone/odorant-binding proteins"/>
    <property type="match status" value="1"/>
</dbReference>
<dbReference type="EnsemblMetazoa" id="XM_016987335">
    <property type="protein sequence ID" value="XP_016842824"/>
    <property type="gene ID" value="LOC100678243"/>
</dbReference>
<dbReference type="PANTHER" id="PTHR21364">
    <property type="entry name" value="GENERAL ODORANT-BINDING PROTEIN 19A"/>
    <property type="match status" value="1"/>
</dbReference>
<dbReference type="SMART" id="SM00708">
    <property type="entry name" value="PhBP"/>
    <property type="match status" value="1"/>
</dbReference>
<comment type="subcellular location">
    <subcellularLocation>
        <location evidence="1">Secreted</location>
    </subcellularLocation>
</comment>
<evidence type="ECO:0000256" key="1">
    <source>
        <dbReference type="ARBA" id="ARBA00004613"/>
    </source>
</evidence>
<accession>G8B1U5</accession>
<keyword evidence="4" id="KW-0732">Signal</keyword>
<reference evidence="6" key="3">
    <citation type="submission" date="2021-01" db="UniProtKB">
        <authorList>
            <consortium name="EnsemblMetazoa"/>
        </authorList>
    </citation>
    <scope>IDENTIFICATION</scope>
</reference>
<evidence type="ECO:0000313" key="7">
    <source>
        <dbReference type="Proteomes" id="UP000002358"/>
    </source>
</evidence>
<dbReference type="InParanoid" id="G8B1U5"/>
<dbReference type="OrthoDB" id="6610259at2759"/>
<evidence type="ECO:0000256" key="3">
    <source>
        <dbReference type="ARBA" id="ARBA00022525"/>
    </source>
</evidence>
<dbReference type="GO" id="GO:0005576">
    <property type="term" value="C:extracellular region"/>
    <property type="evidence" value="ECO:0007669"/>
    <property type="project" value="UniProtKB-SubCell"/>
</dbReference>
<dbReference type="Gene3D" id="1.10.238.20">
    <property type="entry name" value="Pheromone/general odorant binding protein domain"/>
    <property type="match status" value="1"/>
</dbReference>
<keyword evidence="7" id="KW-1185">Reference proteome</keyword>
<dbReference type="AlphaFoldDB" id="G8B1U5"/>
<evidence type="ECO:0000256" key="4">
    <source>
        <dbReference type="SAM" id="SignalP"/>
    </source>
</evidence>
<gene>
    <name evidence="5" type="primary">OBP90</name>
    <name evidence="6" type="synonym">100678243</name>
</gene>
<reference evidence="5" key="1">
    <citation type="submission" date="2011-08" db="EMBL/GenBank/DDBJ databases">
        <authorList>
            <person name="Zhou J."/>
        </authorList>
    </citation>
    <scope>NUCLEOTIDE SEQUENCE</scope>
    <source>
        <strain evidence="5">AsmCX</strain>
    </source>
</reference>
<evidence type="ECO:0000313" key="5">
    <source>
        <dbReference type="EMBL" id="CCD17859.1"/>
    </source>
</evidence>